<keyword evidence="2" id="KW-1185">Reference proteome</keyword>
<comment type="caution">
    <text evidence="1">The sequence shown here is derived from an EMBL/GenBank/DDBJ whole genome shotgun (WGS) entry which is preliminary data.</text>
</comment>
<dbReference type="RefSeq" id="WP_344221158.1">
    <property type="nucleotide sequence ID" value="NZ_BAAAOS010000056.1"/>
</dbReference>
<evidence type="ECO:0008006" key="3">
    <source>
        <dbReference type="Google" id="ProtNLM"/>
    </source>
</evidence>
<protein>
    <recommendedName>
        <fullName evidence="3">DUF4263 domain-containing protein</fullName>
    </recommendedName>
</protein>
<name>A0ABN2EGZ6_9ACTN</name>
<gene>
    <name evidence="1" type="ORF">GCM10009789_71550</name>
</gene>
<evidence type="ECO:0000313" key="1">
    <source>
        <dbReference type="EMBL" id="GAA1606921.1"/>
    </source>
</evidence>
<reference evidence="1 2" key="1">
    <citation type="journal article" date="2019" name="Int. J. Syst. Evol. Microbiol.">
        <title>The Global Catalogue of Microorganisms (GCM) 10K type strain sequencing project: providing services to taxonomists for standard genome sequencing and annotation.</title>
        <authorList>
            <consortium name="The Broad Institute Genomics Platform"/>
            <consortium name="The Broad Institute Genome Sequencing Center for Infectious Disease"/>
            <person name="Wu L."/>
            <person name="Ma J."/>
        </authorList>
    </citation>
    <scope>NUCLEOTIDE SEQUENCE [LARGE SCALE GENOMIC DNA]</scope>
    <source>
        <strain evidence="1 2">JCM 14969</strain>
    </source>
</reference>
<dbReference type="Proteomes" id="UP001500393">
    <property type="component" value="Unassembled WGS sequence"/>
</dbReference>
<dbReference type="EMBL" id="BAAAOS010000056">
    <property type="protein sequence ID" value="GAA1606921.1"/>
    <property type="molecule type" value="Genomic_DNA"/>
</dbReference>
<accession>A0ABN2EGZ6</accession>
<organism evidence="1 2">
    <name type="scientific">Kribbella sancticallisti</name>
    <dbReference type="NCBI Taxonomy" id="460087"/>
    <lineage>
        <taxon>Bacteria</taxon>
        <taxon>Bacillati</taxon>
        <taxon>Actinomycetota</taxon>
        <taxon>Actinomycetes</taxon>
        <taxon>Propionibacteriales</taxon>
        <taxon>Kribbellaceae</taxon>
        <taxon>Kribbella</taxon>
    </lineage>
</organism>
<sequence length="381" mass="42246">MKPTEFVKVNSQFWGDHLRSVSEHLPASHSRELAGPLLYPRMLVLTETPDWNILELVGVSREYRSLEVRRQKAQSIDQYFGGAAAASAPVVRVLDENVIKDATIATQGGRGALGTRFPGAESILGNELIGTGDKLLQFAPGNYSAFERVLLVSGDDSSVRVHWTFLAIAVHRSEPADKYRDYLQRLVNASDHLDPVGTLSVPRGEAEQTLKRDPFASTYLLHDLQKNTVGDFLQQHEDILLSAFDATQLIREPILERQDDAGAAAITPDFILERADGSHIIGDLKLPLLQTEPGGKKRRRSLTVPEGLSRLTQYDEYFGSPENRAFVKTKYGIEVNEPRKLLVIGSHETVDPTDVDQAAQTTSVEIIDYDTILRLHLAAKS</sequence>
<proteinExistence type="predicted"/>
<evidence type="ECO:0000313" key="2">
    <source>
        <dbReference type="Proteomes" id="UP001500393"/>
    </source>
</evidence>